<evidence type="ECO:0000256" key="4">
    <source>
        <dbReference type="RuleBase" id="RU367119"/>
    </source>
</evidence>
<dbReference type="InterPro" id="IPR011862">
    <property type="entry name" value="Phos-bd"/>
</dbReference>
<organism evidence="6 7">
    <name type="scientific">Botrimarina colliarenosi</name>
    <dbReference type="NCBI Taxonomy" id="2528001"/>
    <lineage>
        <taxon>Bacteria</taxon>
        <taxon>Pseudomonadati</taxon>
        <taxon>Planctomycetota</taxon>
        <taxon>Planctomycetia</taxon>
        <taxon>Pirellulales</taxon>
        <taxon>Lacipirellulaceae</taxon>
        <taxon>Botrimarina</taxon>
    </lineage>
</organism>
<evidence type="ECO:0000256" key="2">
    <source>
        <dbReference type="ARBA" id="ARBA00022448"/>
    </source>
</evidence>
<reference evidence="6 7" key="1">
    <citation type="submission" date="2019-02" db="EMBL/GenBank/DDBJ databases">
        <title>Deep-cultivation of Planctomycetes and their phenomic and genomic characterization uncovers novel biology.</title>
        <authorList>
            <person name="Wiegand S."/>
            <person name="Jogler M."/>
            <person name="Boedeker C."/>
            <person name="Pinto D."/>
            <person name="Vollmers J."/>
            <person name="Rivas-Marin E."/>
            <person name="Kohn T."/>
            <person name="Peeters S.H."/>
            <person name="Heuer A."/>
            <person name="Rast P."/>
            <person name="Oberbeckmann S."/>
            <person name="Bunk B."/>
            <person name="Jeske O."/>
            <person name="Meyerdierks A."/>
            <person name="Storesund J.E."/>
            <person name="Kallscheuer N."/>
            <person name="Luecker S."/>
            <person name="Lage O.M."/>
            <person name="Pohl T."/>
            <person name="Merkel B.J."/>
            <person name="Hornburger P."/>
            <person name="Mueller R.-W."/>
            <person name="Bruemmer F."/>
            <person name="Labrenz M."/>
            <person name="Spormann A.M."/>
            <person name="Op Den Camp H."/>
            <person name="Overmann J."/>
            <person name="Amann R."/>
            <person name="Jetten M.S.M."/>
            <person name="Mascher T."/>
            <person name="Medema M.H."/>
            <person name="Devos D.P."/>
            <person name="Kaster A.-K."/>
            <person name="Ovreas L."/>
            <person name="Rohde M."/>
            <person name="Galperin M.Y."/>
            <person name="Jogler C."/>
        </authorList>
    </citation>
    <scope>NUCLEOTIDE SEQUENCE [LARGE SCALE GENOMIC DNA]</scope>
    <source>
        <strain evidence="6 7">Pla108</strain>
    </source>
</reference>
<protein>
    <recommendedName>
        <fullName evidence="4">Phosphate-binding protein</fullName>
    </recommendedName>
</protein>
<dbReference type="AlphaFoldDB" id="A0A5C6A6P1"/>
<evidence type="ECO:0000259" key="5">
    <source>
        <dbReference type="Pfam" id="PF12849"/>
    </source>
</evidence>
<keyword evidence="7" id="KW-1185">Reference proteome</keyword>
<dbReference type="InterPro" id="IPR050811">
    <property type="entry name" value="Phosphate_ABC_transporter"/>
</dbReference>
<dbReference type="GO" id="GO:0006817">
    <property type="term" value="P:phosphate ion transport"/>
    <property type="evidence" value="ECO:0007669"/>
    <property type="project" value="UniProtKB-UniRule"/>
</dbReference>
<comment type="similarity">
    <text evidence="1 4">Belongs to the PstS family.</text>
</comment>
<dbReference type="InterPro" id="IPR024370">
    <property type="entry name" value="PBP_domain"/>
</dbReference>
<feature type="domain" description="PBP" evidence="5">
    <location>
        <begin position="28"/>
        <end position="280"/>
    </location>
</feature>
<keyword evidence="2 4" id="KW-0813">Transport</keyword>
<evidence type="ECO:0000256" key="3">
    <source>
        <dbReference type="ARBA" id="ARBA00022729"/>
    </source>
</evidence>
<sequence>MTQGGPLATQRFAFVAVCVLGAAVGCGPRAQSIKIDGSSTVYPISEAVAESFRGVRPDIRVTVGLSGTGGGMKKFTAGEIDICDASRGIKDSEVEALTEAEVPFTEFSVAFDGIAVVVHPENDWVDSLTVEQLASIWRPLDDAPVKKWNELNPAWPDEEIKLYGPGTDSGTFEYFTEAIVGEAKSCRSDFAASEDDNVLVTSVSEDKYSLGYFGFAYYAENTGKLKLLGVAQGEAEPVQPSVEAIRDNSYAPLSRPLFIYVRNDLLNRPAGAEFVEFYLDKAGEMAAEVGYVAVSDDVAAENLKKYQKALAK</sequence>
<dbReference type="Gene3D" id="3.40.190.10">
    <property type="entry name" value="Periplasmic binding protein-like II"/>
    <property type="match status" value="2"/>
</dbReference>
<dbReference type="Proteomes" id="UP000317421">
    <property type="component" value="Unassembled WGS sequence"/>
</dbReference>
<evidence type="ECO:0000256" key="1">
    <source>
        <dbReference type="ARBA" id="ARBA00008725"/>
    </source>
</evidence>
<dbReference type="PANTHER" id="PTHR30570:SF1">
    <property type="entry name" value="PHOSPHATE-BINDING PROTEIN PSTS"/>
    <property type="match status" value="1"/>
</dbReference>
<dbReference type="CDD" id="cd13654">
    <property type="entry name" value="PBP2_phosphate_like_2"/>
    <property type="match status" value="1"/>
</dbReference>
<dbReference type="RefSeq" id="WP_146446295.1">
    <property type="nucleotide sequence ID" value="NZ_SJPR01000006.1"/>
</dbReference>
<keyword evidence="4" id="KW-0592">Phosphate transport</keyword>
<accession>A0A5C6A6P1</accession>
<comment type="caution">
    <text evidence="6">The sequence shown here is derived from an EMBL/GenBank/DDBJ whole genome shotgun (WGS) entry which is preliminary data.</text>
</comment>
<dbReference type="PANTHER" id="PTHR30570">
    <property type="entry name" value="PERIPLASMIC PHOSPHATE BINDING COMPONENT OF PHOSPHATE ABC TRANSPORTER"/>
    <property type="match status" value="1"/>
</dbReference>
<proteinExistence type="inferred from homology"/>
<dbReference type="SUPFAM" id="SSF53850">
    <property type="entry name" value="Periplasmic binding protein-like II"/>
    <property type="match status" value="1"/>
</dbReference>
<dbReference type="NCBIfam" id="TIGR02136">
    <property type="entry name" value="ptsS_2"/>
    <property type="match status" value="1"/>
</dbReference>
<dbReference type="OrthoDB" id="9790048at2"/>
<gene>
    <name evidence="6" type="primary">pstS</name>
    <name evidence="6" type="ORF">Pla108_35900</name>
</gene>
<evidence type="ECO:0000313" key="7">
    <source>
        <dbReference type="Proteomes" id="UP000317421"/>
    </source>
</evidence>
<comment type="function">
    <text evidence="4">Involved in the system for phosphate transport across the cytoplasmic membrane.</text>
</comment>
<name>A0A5C6A6P1_9BACT</name>
<keyword evidence="3" id="KW-0732">Signal</keyword>
<evidence type="ECO:0000313" key="6">
    <source>
        <dbReference type="EMBL" id="TWT94741.1"/>
    </source>
</evidence>
<dbReference type="GO" id="GO:0042301">
    <property type="term" value="F:phosphate ion binding"/>
    <property type="evidence" value="ECO:0007669"/>
    <property type="project" value="UniProtKB-UniRule"/>
</dbReference>
<dbReference type="Pfam" id="PF12849">
    <property type="entry name" value="PBP_like_2"/>
    <property type="match status" value="1"/>
</dbReference>
<dbReference type="EMBL" id="SJPR01000006">
    <property type="protein sequence ID" value="TWT94741.1"/>
    <property type="molecule type" value="Genomic_DNA"/>
</dbReference>